<name>A0A084VH39_ANOSI</name>
<dbReference type="AlphaFoldDB" id="A0A084VH39"/>
<proteinExistence type="predicted"/>
<evidence type="ECO:0000313" key="3">
    <source>
        <dbReference type="Proteomes" id="UP000030765"/>
    </source>
</evidence>
<dbReference type="EnsemblMetazoa" id="ASIC004525-RA">
    <property type="protein sequence ID" value="ASIC004525-PA"/>
    <property type="gene ID" value="ASIC004525"/>
</dbReference>
<evidence type="ECO:0000313" key="1">
    <source>
        <dbReference type="EMBL" id="KFB37283.1"/>
    </source>
</evidence>
<gene>
    <name evidence="1" type="ORF">ZHAS_00004525</name>
</gene>
<sequence>MGQRAYIAIRPNRDPAAPATAAAMAAVNEVNDRALNLRGHVLTARGAEKEAEPNSTTATGRLMPDVDQPADAIAIVRSNAMEAAAAAALNDGARTANNNPKMGSCSVCVCVFVRVATEVAVCRAVSFVRNIHTVSSVDATSTVSISASSSSSSYIAGRYVYIYGRRDNRCNHPRFGRCLGSTLLLLPCRI</sequence>
<dbReference type="EMBL" id="KE524841">
    <property type="protein sequence ID" value="KFB37283.1"/>
    <property type="molecule type" value="Genomic_DNA"/>
</dbReference>
<dbReference type="VEuPathDB" id="VectorBase:ASIC004525"/>
<reference evidence="1 3" key="1">
    <citation type="journal article" date="2014" name="BMC Genomics">
        <title>Genome sequence of Anopheles sinensis provides insight into genetics basis of mosquito competence for malaria parasites.</title>
        <authorList>
            <person name="Zhou D."/>
            <person name="Zhang D."/>
            <person name="Ding G."/>
            <person name="Shi L."/>
            <person name="Hou Q."/>
            <person name="Ye Y."/>
            <person name="Xu Y."/>
            <person name="Zhou H."/>
            <person name="Xiong C."/>
            <person name="Li S."/>
            <person name="Yu J."/>
            <person name="Hong S."/>
            <person name="Yu X."/>
            <person name="Zou P."/>
            <person name="Chen C."/>
            <person name="Chang X."/>
            <person name="Wang W."/>
            <person name="Lv Y."/>
            <person name="Sun Y."/>
            <person name="Ma L."/>
            <person name="Shen B."/>
            <person name="Zhu C."/>
        </authorList>
    </citation>
    <scope>NUCLEOTIDE SEQUENCE [LARGE SCALE GENOMIC DNA]</scope>
</reference>
<evidence type="ECO:0000313" key="2">
    <source>
        <dbReference type="EnsemblMetazoa" id="ASIC004525-PA"/>
    </source>
</evidence>
<protein>
    <submittedName>
        <fullName evidence="1 2">Chitinase</fullName>
    </submittedName>
</protein>
<keyword evidence="3" id="KW-1185">Reference proteome</keyword>
<reference evidence="2" key="2">
    <citation type="submission" date="2020-05" db="UniProtKB">
        <authorList>
            <consortium name="EnsemblMetazoa"/>
        </authorList>
    </citation>
    <scope>IDENTIFICATION</scope>
</reference>
<dbReference type="Proteomes" id="UP000030765">
    <property type="component" value="Unassembled WGS sequence"/>
</dbReference>
<accession>A0A084VH39</accession>
<dbReference type="EMBL" id="ATLV01013135">
    <property type="status" value="NOT_ANNOTATED_CDS"/>
    <property type="molecule type" value="Genomic_DNA"/>
</dbReference>
<organism evidence="1">
    <name type="scientific">Anopheles sinensis</name>
    <name type="common">Mosquito</name>
    <dbReference type="NCBI Taxonomy" id="74873"/>
    <lineage>
        <taxon>Eukaryota</taxon>
        <taxon>Metazoa</taxon>
        <taxon>Ecdysozoa</taxon>
        <taxon>Arthropoda</taxon>
        <taxon>Hexapoda</taxon>
        <taxon>Insecta</taxon>
        <taxon>Pterygota</taxon>
        <taxon>Neoptera</taxon>
        <taxon>Endopterygota</taxon>
        <taxon>Diptera</taxon>
        <taxon>Nematocera</taxon>
        <taxon>Culicoidea</taxon>
        <taxon>Culicidae</taxon>
        <taxon>Anophelinae</taxon>
        <taxon>Anopheles</taxon>
    </lineage>
</organism>